<feature type="domain" description="Lin1244/Lin1753-like N-terminal" evidence="2">
    <location>
        <begin position="11"/>
        <end position="101"/>
    </location>
</feature>
<evidence type="ECO:0000256" key="1">
    <source>
        <dbReference type="SAM" id="MobiDB-lite"/>
    </source>
</evidence>
<accession>A0A6H1ZTE8</accession>
<dbReference type="InterPro" id="IPR025400">
    <property type="entry name" value="Lin1244/Lin1753-like_N"/>
</dbReference>
<name>A0A6H1ZTE8_9ZZZZ</name>
<evidence type="ECO:0000259" key="2">
    <source>
        <dbReference type="Pfam" id="PF14297"/>
    </source>
</evidence>
<organism evidence="3">
    <name type="scientific">viral metagenome</name>
    <dbReference type="NCBI Taxonomy" id="1070528"/>
    <lineage>
        <taxon>unclassified sequences</taxon>
        <taxon>metagenomes</taxon>
        <taxon>organismal metagenomes</taxon>
    </lineage>
</organism>
<feature type="compositionally biased region" description="Basic and acidic residues" evidence="1">
    <location>
        <begin position="150"/>
        <end position="162"/>
    </location>
</feature>
<proteinExistence type="predicted"/>
<reference evidence="3" key="1">
    <citation type="submission" date="2020-03" db="EMBL/GenBank/DDBJ databases">
        <title>The deep terrestrial virosphere.</title>
        <authorList>
            <person name="Holmfeldt K."/>
            <person name="Nilsson E."/>
            <person name="Simone D."/>
            <person name="Lopez-Fernandez M."/>
            <person name="Wu X."/>
            <person name="de Brujin I."/>
            <person name="Lundin D."/>
            <person name="Andersson A."/>
            <person name="Bertilsson S."/>
            <person name="Dopson M."/>
        </authorList>
    </citation>
    <scope>NUCLEOTIDE SEQUENCE</scope>
    <source>
        <strain evidence="3">TM448A01913</strain>
    </source>
</reference>
<sequence length="255" mass="30117">MPRPRKAKVDYFPHLVKHGKTMYVLEKKYGNDGYAFWFKLLELLGDTENHFIDCNDPSQWEFLIAKSHVDTEMAENILQTLQTLDAIDRDLWDKKVIWSENFVFNLSTVYNRREVSAYNKPEVWDFCKHKHNWDGDSVNINPKDGNINPQREEKERKGKERKGDTITQNFEIFWKAYPKKKAKGKAEGAWKKIKDPENTLTIILKAIDWQKNSPDWLRDGGQFIPYPASYLNGKCWEDEEIKQADSWDNNLGEIR</sequence>
<gene>
    <name evidence="3" type="ORF">TM448A01913_0009</name>
</gene>
<evidence type="ECO:0000313" key="3">
    <source>
        <dbReference type="EMBL" id="QJA50854.1"/>
    </source>
</evidence>
<feature type="region of interest" description="Disordered" evidence="1">
    <location>
        <begin position="138"/>
        <end position="162"/>
    </location>
</feature>
<dbReference type="AlphaFoldDB" id="A0A6H1ZTE8"/>
<dbReference type="EMBL" id="MT144221">
    <property type="protein sequence ID" value="QJA50854.1"/>
    <property type="molecule type" value="Genomic_DNA"/>
</dbReference>
<protein>
    <recommendedName>
        <fullName evidence="2">Lin1244/Lin1753-like N-terminal domain-containing protein</fullName>
    </recommendedName>
</protein>
<dbReference type="Pfam" id="PF14297">
    <property type="entry name" value="Lin1244_N"/>
    <property type="match status" value="1"/>
</dbReference>